<evidence type="ECO:0000313" key="2">
    <source>
        <dbReference type="EMBL" id="GGN27282.1"/>
    </source>
</evidence>
<feature type="region of interest" description="Disordered" evidence="1">
    <location>
        <begin position="1"/>
        <end position="26"/>
    </location>
</feature>
<evidence type="ECO:0000313" key="3">
    <source>
        <dbReference type="Proteomes" id="UP000653411"/>
    </source>
</evidence>
<dbReference type="AlphaFoldDB" id="A0A917XHW8"/>
<dbReference type="Proteomes" id="UP000653411">
    <property type="component" value="Unassembled WGS sequence"/>
</dbReference>
<sequence>MEDLGVRDAEPVGERGDAGDGGRQLGGRRGARILVAIRHRQNSYVSQGNQGLLTSIAVNFAVNLPARTPRRLAGRSNSHPGLATTVANFGRQQA</sequence>
<feature type="compositionally biased region" description="Basic and acidic residues" evidence="1">
    <location>
        <begin position="1"/>
        <end position="20"/>
    </location>
</feature>
<dbReference type="EMBL" id="BMML01000016">
    <property type="protein sequence ID" value="GGN27282.1"/>
    <property type="molecule type" value="Genomic_DNA"/>
</dbReference>
<name>A0A917XHW8_9ACTN</name>
<feature type="region of interest" description="Disordered" evidence="1">
    <location>
        <begin position="71"/>
        <end position="94"/>
    </location>
</feature>
<proteinExistence type="predicted"/>
<comment type="caution">
    <text evidence="2">The sequence shown here is derived from an EMBL/GenBank/DDBJ whole genome shotgun (WGS) entry which is preliminary data.</text>
</comment>
<accession>A0A917XHW8</accession>
<feature type="compositionally biased region" description="Polar residues" evidence="1">
    <location>
        <begin position="75"/>
        <end position="94"/>
    </location>
</feature>
<protein>
    <submittedName>
        <fullName evidence="2">Uncharacterized protein</fullName>
    </submittedName>
</protein>
<gene>
    <name evidence="2" type="ORF">GCM10011578_062440</name>
</gene>
<reference evidence="2" key="2">
    <citation type="submission" date="2020-09" db="EMBL/GenBank/DDBJ databases">
        <authorList>
            <person name="Sun Q."/>
            <person name="Zhou Y."/>
        </authorList>
    </citation>
    <scope>NUCLEOTIDE SEQUENCE</scope>
    <source>
        <strain evidence="2">CGMCC 4.7110</strain>
    </source>
</reference>
<reference evidence="2" key="1">
    <citation type="journal article" date="2014" name="Int. J. Syst. Evol. Microbiol.">
        <title>Complete genome sequence of Corynebacterium casei LMG S-19264T (=DSM 44701T), isolated from a smear-ripened cheese.</title>
        <authorList>
            <consortium name="US DOE Joint Genome Institute (JGI-PGF)"/>
            <person name="Walter F."/>
            <person name="Albersmeier A."/>
            <person name="Kalinowski J."/>
            <person name="Ruckert C."/>
        </authorList>
    </citation>
    <scope>NUCLEOTIDE SEQUENCE</scope>
    <source>
        <strain evidence="2">CGMCC 4.7110</strain>
    </source>
</reference>
<organism evidence="2 3">
    <name type="scientific">Streptomyces fuscichromogenes</name>
    <dbReference type="NCBI Taxonomy" id="1324013"/>
    <lineage>
        <taxon>Bacteria</taxon>
        <taxon>Bacillati</taxon>
        <taxon>Actinomycetota</taxon>
        <taxon>Actinomycetes</taxon>
        <taxon>Kitasatosporales</taxon>
        <taxon>Streptomycetaceae</taxon>
        <taxon>Streptomyces</taxon>
    </lineage>
</organism>
<keyword evidence="3" id="KW-1185">Reference proteome</keyword>
<evidence type="ECO:0000256" key="1">
    <source>
        <dbReference type="SAM" id="MobiDB-lite"/>
    </source>
</evidence>